<dbReference type="PANTHER" id="PTHR30266:SF2">
    <property type="entry name" value="LARGE-CONDUCTANCE MECHANOSENSITIVE CHANNEL"/>
    <property type="match status" value="1"/>
</dbReference>
<sequence length="257" mass="27711">MASRGDTSIDTARIPMLDMDAASARPSREGVHHRAANTAKKGATAVYRGTRTLLGDFKSFVVRGHVIDLAIAVVMGAAFSAVVTSVVTDLFTPFIALATYHSSLPDSHVVLRQGKNGTATGRYDTIAAAKADGAITWNYGNFLNTLLSFVTISLVMFGLFKIVVLFYPVPKPMKECPDCLGEHKIGAKVCQHCRFRFPTHDPYDDKPHSIIDTAMHVMRKDRGVRGGGAGAGGREQGQGQRSETTLVGGKRDDDDMV</sequence>
<feature type="transmembrane region" description="Helical" evidence="6">
    <location>
        <begin position="146"/>
        <end position="167"/>
    </location>
</feature>
<dbReference type="AlphaFoldDB" id="A0A139A5B2"/>
<feature type="compositionally biased region" description="Gly residues" evidence="5">
    <location>
        <begin position="225"/>
        <end position="236"/>
    </location>
</feature>
<keyword evidence="2 6" id="KW-0812">Transmembrane</keyword>
<dbReference type="GO" id="GO:0008381">
    <property type="term" value="F:mechanosensitive monoatomic ion channel activity"/>
    <property type="evidence" value="ECO:0007669"/>
    <property type="project" value="TreeGrafter"/>
</dbReference>
<name>A0A139A5B2_GONPJ</name>
<dbReference type="SUPFAM" id="SSF81330">
    <property type="entry name" value="Gated mechanosensitive channel"/>
    <property type="match status" value="1"/>
</dbReference>
<evidence type="ECO:0000256" key="4">
    <source>
        <dbReference type="ARBA" id="ARBA00023136"/>
    </source>
</evidence>
<reference evidence="7 8" key="1">
    <citation type="journal article" date="2015" name="Genome Biol. Evol.">
        <title>Phylogenomic analyses indicate that early fungi evolved digesting cell walls of algal ancestors of land plants.</title>
        <authorList>
            <person name="Chang Y."/>
            <person name="Wang S."/>
            <person name="Sekimoto S."/>
            <person name="Aerts A.L."/>
            <person name="Choi C."/>
            <person name="Clum A."/>
            <person name="LaButti K.M."/>
            <person name="Lindquist E.A."/>
            <person name="Yee Ngan C."/>
            <person name="Ohm R.A."/>
            <person name="Salamov A.A."/>
            <person name="Grigoriev I.V."/>
            <person name="Spatafora J.W."/>
            <person name="Berbee M.L."/>
        </authorList>
    </citation>
    <scope>NUCLEOTIDE SEQUENCE [LARGE SCALE GENOMIC DNA]</scope>
    <source>
        <strain evidence="7 8">JEL478</strain>
    </source>
</reference>
<keyword evidence="8" id="KW-1185">Reference proteome</keyword>
<dbReference type="STRING" id="1344416.A0A139A5B2"/>
<dbReference type="OrthoDB" id="10010920at2759"/>
<dbReference type="Proteomes" id="UP000070544">
    <property type="component" value="Unassembled WGS sequence"/>
</dbReference>
<comment type="subcellular location">
    <subcellularLocation>
        <location evidence="1">Membrane</location>
        <topology evidence="1">Multi-pass membrane protein</topology>
    </subcellularLocation>
</comment>
<organism evidence="7 8">
    <name type="scientific">Gonapodya prolifera (strain JEL478)</name>
    <name type="common">Monoblepharis prolifera</name>
    <dbReference type="NCBI Taxonomy" id="1344416"/>
    <lineage>
        <taxon>Eukaryota</taxon>
        <taxon>Fungi</taxon>
        <taxon>Fungi incertae sedis</taxon>
        <taxon>Chytridiomycota</taxon>
        <taxon>Chytridiomycota incertae sedis</taxon>
        <taxon>Monoblepharidomycetes</taxon>
        <taxon>Monoblepharidales</taxon>
        <taxon>Gonapodyaceae</taxon>
        <taxon>Gonapodya</taxon>
    </lineage>
</organism>
<dbReference type="PANTHER" id="PTHR30266">
    <property type="entry name" value="MECHANOSENSITIVE CHANNEL MSCL"/>
    <property type="match status" value="1"/>
</dbReference>
<evidence type="ECO:0000313" key="7">
    <source>
        <dbReference type="EMBL" id="KXS11819.1"/>
    </source>
</evidence>
<dbReference type="EMBL" id="KQ965796">
    <property type="protein sequence ID" value="KXS11819.1"/>
    <property type="molecule type" value="Genomic_DNA"/>
</dbReference>
<protein>
    <submittedName>
        <fullName evidence="7">Gated mechanosensitive channel</fullName>
    </submittedName>
</protein>
<dbReference type="Pfam" id="PF01741">
    <property type="entry name" value="MscL"/>
    <property type="match status" value="1"/>
</dbReference>
<evidence type="ECO:0000256" key="5">
    <source>
        <dbReference type="SAM" id="MobiDB-lite"/>
    </source>
</evidence>
<dbReference type="GO" id="GO:0016020">
    <property type="term" value="C:membrane"/>
    <property type="evidence" value="ECO:0007669"/>
    <property type="project" value="UniProtKB-SubCell"/>
</dbReference>
<dbReference type="InterPro" id="IPR037673">
    <property type="entry name" value="MSC/AndL"/>
</dbReference>
<evidence type="ECO:0000313" key="8">
    <source>
        <dbReference type="Proteomes" id="UP000070544"/>
    </source>
</evidence>
<keyword evidence="4 6" id="KW-0472">Membrane</keyword>
<gene>
    <name evidence="7" type="ORF">M427DRAFT_137896</name>
</gene>
<proteinExistence type="predicted"/>
<dbReference type="Gene3D" id="1.10.1200.120">
    <property type="entry name" value="Large-conductance mechanosensitive channel, MscL, domain 1"/>
    <property type="match status" value="1"/>
</dbReference>
<evidence type="ECO:0000256" key="3">
    <source>
        <dbReference type="ARBA" id="ARBA00022989"/>
    </source>
</evidence>
<keyword evidence="3 6" id="KW-1133">Transmembrane helix</keyword>
<evidence type="ECO:0000256" key="1">
    <source>
        <dbReference type="ARBA" id="ARBA00004141"/>
    </source>
</evidence>
<evidence type="ECO:0000256" key="6">
    <source>
        <dbReference type="SAM" id="Phobius"/>
    </source>
</evidence>
<feature type="region of interest" description="Disordered" evidence="5">
    <location>
        <begin position="222"/>
        <end position="257"/>
    </location>
</feature>
<accession>A0A139A5B2</accession>
<evidence type="ECO:0000256" key="2">
    <source>
        <dbReference type="ARBA" id="ARBA00022692"/>
    </source>
</evidence>
<feature type="transmembrane region" description="Helical" evidence="6">
    <location>
        <begin position="66"/>
        <end position="87"/>
    </location>
</feature>
<dbReference type="InterPro" id="IPR036019">
    <property type="entry name" value="MscL_channel"/>
</dbReference>